<sequence>MLKKEHLVQIQENQEAPDDLDLYPESEHQSIKMWNDIQEGKRINIIVYRKKFKNTVSYFTIQGVCRHLVKETGYPFGCGKHRLIQSGIPRIFRVTSRTK</sequence>
<accession>A0A165Z6Z2</accession>
<protein>
    <submittedName>
        <fullName evidence="1">Uncharacterized protein</fullName>
    </submittedName>
</protein>
<organism evidence="1 2">
    <name type="scientific">Aeribacillus pallidus</name>
    <dbReference type="NCBI Taxonomy" id="33936"/>
    <lineage>
        <taxon>Bacteria</taxon>
        <taxon>Bacillati</taxon>
        <taxon>Bacillota</taxon>
        <taxon>Bacilli</taxon>
        <taxon>Bacillales</taxon>
        <taxon>Bacillaceae</taxon>
        <taxon>Aeribacillus</taxon>
    </lineage>
</organism>
<proteinExistence type="predicted"/>
<dbReference type="Proteomes" id="UP000076476">
    <property type="component" value="Unassembled WGS sequence"/>
</dbReference>
<keyword evidence="2" id="KW-1185">Reference proteome</keyword>
<comment type="caution">
    <text evidence="1">The sequence shown here is derived from an EMBL/GenBank/DDBJ whole genome shotgun (WGS) entry which is preliminary data.</text>
</comment>
<reference evidence="1 2" key="1">
    <citation type="submission" date="2016-04" db="EMBL/GenBank/DDBJ databases">
        <title>Draft genome sequence of Aeribacillus pallidus 8m3 from petroleum reservoir.</title>
        <authorList>
            <person name="Poltaraus A.B."/>
            <person name="Nazina T.N."/>
            <person name="Tourova T.P."/>
            <person name="Malakho S.M."/>
            <person name="Korshunova A.V."/>
            <person name="Sokolova D.S."/>
        </authorList>
    </citation>
    <scope>NUCLEOTIDE SEQUENCE [LARGE SCALE GENOMIC DNA]</scope>
    <source>
        <strain evidence="1 2">8m3</strain>
    </source>
</reference>
<evidence type="ECO:0000313" key="1">
    <source>
        <dbReference type="EMBL" id="KZN97916.1"/>
    </source>
</evidence>
<evidence type="ECO:0000313" key="2">
    <source>
        <dbReference type="Proteomes" id="UP000076476"/>
    </source>
</evidence>
<dbReference type="EMBL" id="LWBR01000003">
    <property type="protein sequence ID" value="KZN97916.1"/>
    <property type="molecule type" value="Genomic_DNA"/>
</dbReference>
<name>A0A165Z6Z2_9BACI</name>
<dbReference type="AlphaFoldDB" id="A0A165Z6Z2"/>
<gene>
    <name evidence="1" type="ORF">AZI98_00915</name>
</gene>